<accession>A0AAV2NC43</accession>
<evidence type="ECO:0000256" key="6">
    <source>
        <dbReference type="ARBA" id="ARBA00022989"/>
    </source>
</evidence>
<dbReference type="PANTHER" id="PTHR21137:SF35">
    <property type="entry name" value="ODORANT RECEPTOR 19A-RELATED"/>
    <property type="match status" value="1"/>
</dbReference>
<feature type="transmembrane region" description="Helical" evidence="10">
    <location>
        <begin position="36"/>
        <end position="57"/>
    </location>
</feature>
<dbReference type="GO" id="GO:0005549">
    <property type="term" value="F:odorant binding"/>
    <property type="evidence" value="ECO:0007669"/>
    <property type="project" value="InterPro"/>
</dbReference>
<gene>
    <name evidence="11" type="ORF">LPLAT_LOCUS3699</name>
</gene>
<evidence type="ECO:0000256" key="1">
    <source>
        <dbReference type="ARBA" id="ARBA00004651"/>
    </source>
</evidence>
<protein>
    <recommendedName>
        <fullName evidence="10">Odorant receptor</fullName>
    </recommendedName>
</protein>
<feature type="transmembrane region" description="Helical" evidence="10">
    <location>
        <begin position="130"/>
        <end position="149"/>
    </location>
</feature>
<evidence type="ECO:0000313" key="12">
    <source>
        <dbReference type="Proteomes" id="UP001497644"/>
    </source>
</evidence>
<dbReference type="GO" id="GO:0004984">
    <property type="term" value="F:olfactory receptor activity"/>
    <property type="evidence" value="ECO:0007669"/>
    <property type="project" value="InterPro"/>
</dbReference>
<sequence length="403" mass="47254">MLNIDEFFRKSNYNNLRILLTICGVWPFQALSKRCAMYVGFTLLFVSVMIFELLCLLKVWPDFFEVFDCLSMLFYSITSTFKLIYTVYKLPKLQIKMLLVKIQEHWCSPKMDQETKILRSYLLFTRNFSYIYAGIIVGHAVIFALTPLVTKFLYDKSVGTIETSNQTQDAQPTYRINYMLDLQMRYIPLLIQCSICEVYFTILLTAFNTLYLACVQHCCGLFAALRYRLERAFESEDNGDDLVMTFTRDKCYSNIVYSIRRHAEAIQFATAIESLYRLPFFIHLIINGSLISIVGFQVMTNKENINRLLPYVSYLNALLFNTFFENWQGQKIIDCNEKVHESAYKLQWYRMPIVSQKLLIMIMMRSNKPLTITAGKFIVLSYVTFNAVMRTAFSYFTLLRSVQ</sequence>
<keyword evidence="5 10" id="KW-0552">Olfaction</keyword>
<name>A0AAV2NC43_9HYME</name>
<keyword evidence="3 10" id="KW-0716">Sensory transduction</keyword>
<reference evidence="11" key="1">
    <citation type="submission" date="2024-04" db="EMBL/GenBank/DDBJ databases">
        <authorList>
            <consortium name="Molecular Ecology Group"/>
        </authorList>
    </citation>
    <scope>NUCLEOTIDE SEQUENCE</scope>
</reference>
<keyword evidence="2" id="KW-1003">Cell membrane</keyword>
<keyword evidence="7 10" id="KW-0472">Membrane</keyword>
<feature type="transmembrane region" description="Helical" evidence="10">
    <location>
        <begin position="69"/>
        <end position="88"/>
    </location>
</feature>
<evidence type="ECO:0000256" key="2">
    <source>
        <dbReference type="ARBA" id="ARBA00022475"/>
    </source>
</evidence>
<evidence type="ECO:0000256" key="10">
    <source>
        <dbReference type="RuleBase" id="RU351113"/>
    </source>
</evidence>
<proteinExistence type="inferred from homology"/>
<evidence type="ECO:0000256" key="9">
    <source>
        <dbReference type="ARBA" id="ARBA00023224"/>
    </source>
</evidence>
<evidence type="ECO:0000256" key="7">
    <source>
        <dbReference type="ARBA" id="ARBA00023136"/>
    </source>
</evidence>
<evidence type="ECO:0000313" key="11">
    <source>
        <dbReference type="EMBL" id="CAL1677722.1"/>
    </source>
</evidence>
<evidence type="ECO:0000256" key="3">
    <source>
        <dbReference type="ARBA" id="ARBA00022606"/>
    </source>
</evidence>
<dbReference type="EMBL" id="OZ034836">
    <property type="protein sequence ID" value="CAL1677722.1"/>
    <property type="molecule type" value="Genomic_DNA"/>
</dbReference>
<dbReference type="Proteomes" id="UP001497644">
    <property type="component" value="Chromosome 13"/>
</dbReference>
<dbReference type="GO" id="GO:0007165">
    <property type="term" value="P:signal transduction"/>
    <property type="evidence" value="ECO:0007669"/>
    <property type="project" value="UniProtKB-KW"/>
</dbReference>
<feature type="transmembrane region" description="Helical" evidence="10">
    <location>
        <begin position="186"/>
        <end position="204"/>
    </location>
</feature>
<keyword evidence="8 10" id="KW-0675">Receptor</keyword>
<comment type="caution">
    <text evidence="10">Lacks conserved residue(s) required for the propagation of feature annotation.</text>
</comment>
<dbReference type="AlphaFoldDB" id="A0AAV2NC43"/>
<evidence type="ECO:0000256" key="5">
    <source>
        <dbReference type="ARBA" id="ARBA00022725"/>
    </source>
</evidence>
<comment type="similarity">
    <text evidence="10">Belongs to the insect chemoreceptor superfamily. Heteromeric odorant receptor channel (TC 1.A.69) family.</text>
</comment>
<dbReference type="InterPro" id="IPR004117">
    <property type="entry name" value="7tm6_olfct_rcpt"/>
</dbReference>
<dbReference type="Pfam" id="PF02949">
    <property type="entry name" value="7tm_6"/>
    <property type="match status" value="1"/>
</dbReference>
<comment type="subcellular location">
    <subcellularLocation>
        <location evidence="1 10">Cell membrane</location>
        <topology evidence="1 10">Multi-pass membrane protein</topology>
    </subcellularLocation>
</comment>
<evidence type="ECO:0000256" key="4">
    <source>
        <dbReference type="ARBA" id="ARBA00022692"/>
    </source>
</evidence>
<feature type="transmembrane region" description="Helical" evidence="10">
    <location>
        <begin position="280"/>
        <end position="299"/>
    </location>
</feature>
<organism evidence="11 12">
    <name type="scientific">Lasius platythorax</name>
    <dbReference type="NCBI Taxonomy" id="488582"/>
    <lineage>
        <taxon>Eukaryota</taxon>
        <taxon>Metazoa</taxon>
        <taxon>Ecdysozoa</taxon>
        <taxon>Arthropoda</taxon>
        <taxon>Hexapoda</taxon>
        <taxon>Insecta</taxon>
        <taxon>Pterygota</taxon>
        <taxon>Neoptera</taxon>
        <taxon>Endopterygota</taxon>
        <taxon>Hymenoptera</taxon>
        <taxon>Apocrita</taxon>
        <taxon>Aculeata</taxon>
        <taxon>Formicoidea</taxon>
        <taxon>Formicidae</taxon>
        <taxon>Formicinae</taxon>
        <taxon>Lasius</taxon>
        <taxon>Lasius</taxon>
    </lineage>
</organism>
<keyword evidence="4 10" id="KW-0812">Transmembrane</keyword>
<feature type="transmembrane region" description="Helical" evidence="10">
    <location>
        <begin position="377"/>
        <end position="398"/>
    </location>
</feature>
<keyword evidence="9 10" id="KW-0807">Transducer</keyword>
<keyword evidence="6 10" id="KW-1133">Transmembrane helix</keyword>
<dbReference type="GO" id="GO:0005886">
    <property type="term" value="C:plasma membrane"/>
    <property type="evidence" value="ECO:0007669"/>
    <property type="project" value="UniProtKB-SubCell"/>
</dbReference>
<evidence type="ECO:0000256" key="8">
    <source>
        <dbReference type="ARBA" id="ARBA00023170"/>
    </source>
</evidence>
<dbReference type="PANTHER" id="PTHR21137">
    <property type="entry name" value="ODORANT RECEPTOR"/>
    <property type="match status" value="1"/>
</dbReference>
<keyword evidence="12" id="KW-1185">Reference proteome</keyword>